<feature type="region of interest" description="Disordered" evidence="2">
    <location>
        <begin position="41"/>
        <end position="75"/>
    </location>
</feature>
<dbReference type="AlphaFoldDB" id="A0A077ZXV0"/>
<keyword evidence="1" id="KW-0175">Coiled coil</keyword>
<accession>A0A077ZXV0</accession>
<name>A0A077ZXV0_STYLE</name>
<evidence type="ECO:0000256" key="2">
    <source>
        <dbReference type="SAM" id="MobiDB-lite"/>
    </source>
</evidence>
<gene>
    <name evidence="3" type="primary">Contig16268.g17337</name>
    <name evidence="3" type="ORF">STYLEM_3707</name>
</gene>
<organism evidence="3 4">
    <name type="scientific">Stylonychia lemnae</name>
    <name type="common">Ciliate</name>
    <dbReference type="NCBI Taxonomy" id="5949"/>
    <lineage>
        <taxon>Eukaryota</taxon>
        <taxon>Sar</taxon>
        <taxon>Alveolata</taxon>
        <taxon>Ciliophora</taxon>
        <taxon>Intramacronucleata</taxon>
        <taxon>Spirotrichea</taxon>
        <taxon>Stichotrichia</taxon>
        <taxon>Sporadotrichida</taxon>
        <taxon>Oxytrichidae</taxon>
        <taxon>Stylonychinae</taxon>
        <taxon>Stylonychia</taxon>
    </lineage>
</organism>
<evidence type="ECO:0000313" key="3">
    <source>
        <dbReference type="EMBL" id="CDW74725.1"/>
    </source>
</evidence>
<feature type="coiled-coil region" evidence="1">
    <location>
        <begin position="1053"/>
        <end position="1087"/>
    </location>
</feature>
<keyword evidence="4" id="KW-1185">Reference proteome</keyword>
<dbReference type="EMBL" id="CCKQ01003594">
    <property type="protein sequence ID" value="CDW74725.1"/>
    <property type="molecule type" value="Genomic_DNA"/>
</dbReference>
<evidence type="ECO:0000256" key="1">
    <source>
        <dbReference type="SAM" id="Coils"/>
    </source>
</evidence>
<reference evidence="3 4" key="1">
    <citation type="submission" date="2014-06" db="EMBL/GenBank/DDBJ databases">
        <authorList>
            <person name="Swart Estienne"/>
        </authorList>
    </citation>
    <scope>NUCLEOTIDE SEQUENCE [LARGE SCALE GENOMIC DNA]</scope>
    <source>
        <strain evidence="3 4">130c</strain>
    </source>
</reference>
<proteinExistence type="predicted"/>
<protein>
    <submittedName>
        <fullName evidence="3">Uncharacterized protein</fullName>
    </submittedName>
</protein>
<evidence type="ECO:0000313" key="4">
    <source>
        <dbReference type="Proteomes" id="UP000039865"/>
    </source>
</evidence>
<feature type="coiled-coil region" evidence="1">
    <location>
        <begin position="730"/>
        <end position="757"/>
    </location>
</feature>
<dbReference type="InParanoid" id="A0A077ZXV0"/>
<dbReference type="Proteomes" id="UP000039865">
    <property type="component" value="Unassembled WGS sequence"/>
</dbReference>
<sequence length="1211" mass="141604">MYSRKKSSMISATNSMVQANNINQNTAPVTQRGSKINSTLSGTLASHKSSGLQSRDENNIGNRTTKHRKRDSINQNQVLRQSVGSSQHNTFLLESKDNINMQSLLIYKSIDNQIQTSSQDQLIKQQLTQNQNQFLTLSQQTQFENKHHNHNNYHQNYHSNSSSNNQLQSIQHQILNTNQSNNILLQHNFSSNQMTPMVHHIKPIPNQMRQNFSSTIVFDARSSKSQTGPDQSKSNIKSYDERLNLIDENDLTLIDQENEGFFNMEQHNLINEDEKLDLIYSQQRQPFKDIKNKMNHQGVQWQQILQSQESQQIFKVPNYVNRKSQNNATNNLRLRRQTLDDYYKSHESLMRSSRDENIMIISNQKISGGGTQSNNIISERDKESSSHQSHFYLNQHNHDTNLMKKSTLKTPNSFKINEMNSYSQQKLELQMFIQSEVQKILLQQNQLKSGDEINSTQRSKYIDQQENIDSNKVQLVNHMTKGSNFEEYLKPQPFMLFDQQPKSVNKRNHKRYQSLAEPDLMPEDMKQTIHQNMLEQSLKQWQNSTKLRLFNLDQEGNQIVKQTPGKIIQFDRNFANYTKRELQNYVEIIQQDLIQVRRQLTQVTSGDYLSKEELERCLKDIKSSYINEIQQKSIQVQQRDLTLQNLKIQCQVIINNANENHLVFLDFFKQLNELEVQLKESYQSGERNASFKLDSLIKSNMPKLKQLDLTQDNVNLLLNTLDSIDLKRDEHQHNNIYQEQEESLEEFDEEFHQQKLKQILQLTTKNSKKMNNFNSDKLSPRNQSFMNIRSLKQLGKQTIKKDQCTQSEIICIANKCSKELDQFKESLELKYQAVIESLRKKYCTMKLLNKAFQKQIQNKDRILINMKQSQNTHNSISYINSLDKADTICIDQSTVDQRNSICISIVQDHQLKPLVDRIRELGQLTISERDHIIELIYQYARQSQLISSDTNSLIHYRKMSHQLQQFINQAQILCKNINPYILNKNYQVCDLVQLIDQFSIQIQDKNNGSIDLRKSLGIGQLKLDIDCYLTNESERLSSKNQIMLLQNIQSYDEKQLKEVIETLVYENQDLREQIQDLKVNNELLLQMNTNEFKSPRSDFSGYNNQPFQSTSADHISRLRSKDRLESKLMKSSHMNKNSSKTSLNRGGILKKSILNTKEYFTLFDDNMTKDRTKKRVGIVQNRDLLQINHLMAGSLENILSENPKLIHTPHE</sequence>
<feature type="compositionally biased region" description="Polar residues" evidence="2">
    <location>
        <begin position="41"/>
        <end position="63"/>
    </location>
</feature>